<keyword evidence="8" id="KW-0653">Protein transport</keyword>
<evidence type="ECO:0000256" key="9">
    <source>
        <dbReference type="ARBA" id="ARBA00022989"/>
    </source>
</evidence>
<keyword evidence="4" id="KW-0812">Transmembrane</keyword>
<feature type="compositionally biased region" description="Basic residues" evidence="12">
    <location>
        <begin position="10"/>
        <end position="20"/>
    </location>
</feature>
<evidence type="ECO:0000313" key="14">
    <source>
        <dbReference type="Proteomes" id="UP001174909"/>
    </source>
</evidence>
<keyword evidence="9" id="KW-1133">Transmembrane helix</keyword>
<dbReference type="GO" id="GO:0003400">
    <property type="term" value="P:regulation of COPII vesicle coating"/>
    <property type="evidence" value="ECO:0007669"/>
    <property type="project" value="TreeGrafter"/>
</dbReference>
<accession>A0AA35TAV0</accession>
<evidence type="ECO:0000313" key="13">
    <source>
        <dbReference type="EMBL" id="CAI8044925.1"/>
    </source>
</evidence>
<keyword evidence="14" id="KW-1185">Reference proteome</keyword>
<dbReference type="SMART" id="SM00320">
    <property type="entry name" value="WD40"/>
    <property type="match status" value="2"/>
</dbReference>
<dbReference type="PANTHER" id="PTHR23284">
    <property type="entry name" value="PROLACTIN REGULATORY ELEMENT BINDING PROTEIN"/>
    <property type="match status" value="1"/>
</dbReference>
<dbReference type="Proteomes" id="UP001174909">
    <property type="component" value="Unassembled WGS sequence"/>
</dbReference>
<name>A0AA35TAV0_GEOBA</name>
<keyword evidence="3 11" id="KW-0853">WD repeat</keyword>
<evidence type="ECO:0000256" key="1">
    <source>
        <dbReference type="ARBA" id="ARBA00004389"/>
    </source>
</evidence>
<keyword evidence="5" id="KW-0677">Repeat</keyword>
<evidence type="ECO:0000256" key="8">
    <source>
        <dbReference type="ARBA" id="ARBA00022927"/>
    </source>
</evidence>
<dbReference type="PANTHER" id="PTHR23284:SF0">
    <property type="entry name" value="PROLACTIN REGULATORY ELEMENT-BINDING PROTEIN"/>
    <property type="match status" value="1"/>
</dbReference>
<dbReference type="GO" id="GO:0005789">
    <property type="term" value="C:endoplasmic reticulum membrane"/>
    <property type="evidence" value="ECO:0007669"/>
    <property type="project" value="UniProtKB-SubCell"/>
</dbReference>
<protein>
    <submittedName>
        <fullName evidence="13">Prolactin regulatory element-binding protein</fullName>
    </submittedName>
</protein>
<keyword evidence="6" id="KW-0256">Endoplasmic reticulum</keyword>
<dbReference type="GO" id="GO:0015031">
    <property type="term" value="P:protein transport"/>
    <property type="evidence" value="ECO:0007669"/>
    <property type="project" value="UniProtKB-KW"/>
</dbReference>
<proteinExistence type="predicted"/>
<dbReference type="GO" id="GO:0006888">
    <property type="term" value="P:endoplasmic reticulum to Golgi vesicle-mediated transport"/>
    <property type="evidence" value="ECO:0007669"/>
    <property type="project" value="TreeGrafter"/>
</dbReference>
<dbReference type="SUPFAM" id="SSF50978">
    <property type="entry name" value="WD40 repeat-like"/>
    <property type="match status" value="1"/>
</dbReference>
<evidence type="ECO:0000256" key="5">
    <source>
        <dbReference type="ARBA" id="ARBA00022737"/>
    </source>
</evidence>
<keyword evidence="10" id="KW-0472">Membrane</keyword>
<dbReference type="InterPro" id="IPR045260">
    <property type="entry name" value="Sec12-like"/>
</dbReference>
<dbReference type="InterPro" id="IPR036322">
    <property type="entry name" value="WD40_repeat_dom_sf"/>
</dbReference>
<dbReference type="Gene3D" id="2.130.10.10">
    <property type="entry name" value="YVTN repeat-like/Quinoprotein amine dehydrogenase"/>
    <property type="match status" value="1"/>
</dbReference>
<dbReference type="AlphaFoldDB" id="A0AA35TAV0"/>
<evidence type="ECO:0000256" key="3">
    <source>
        <dbReference type="ARBA" id="ARBA00022574"/>
    </source>
</evidence>
<evidence type="ECO:0000256" key="7">
    <source>
        <dbReference type="ARBA" id="ARBA00022892"/>
    </source>
</evidence>
<dbReference type="EMBL" id="CASHTH010003434">
    <property type="protein sequence ID" value="CAI8044925.1"/>
    <property type="molecule type" value="Genomic_DNA"/>
</dbReference>
<keyword evidence="7" id="KW-0931">ER-Golgi transport</keyword>
<dbReference type="PROSITE" id="PS50082">
    <property type="entry name" value="WD_REPEATS_2"/>
    <property type="match status" value="1"/>
</dbReference>
<dbReference type="InterPro" id="IPR001680">
    <property type="entry name" value="WD40_rpt"/>
</dbReference>
<evidence type="ECO:0000256" key="6">
    <source>
        <dbReference type="ARBA" id="ARBA00022824"/>
    </source>
</evidence>
<gene>
    <name evidence="13" type="ORF">GBAR_LOCUS24874</name>
</gene>
<sequence length="241" mass="27542">MTQNRDSHKKESKVKRRKKSKSDEEDSGVSKVVVSREVVMTTRTQTDFSSECYQKTVAFSCHGDRVVTGGSDGIVRVWKYPSLDKVCELKGHENEIETLSCHPSKEQVVSMCRGGKGVVWDLVNEDQEHWFTWTPGQLHTRPSEAKPTYRFRACCFPPKKKESEEFQTSLYTLTIPMDTRSKMKVSERNLPSTKQSLQNTYKLLYGITIEIVTEASRPSHPNFKSEDGSFHAVVNSKFSYT</sequence>
<organism evidence="13 14">
    <name type="scientific">Geodia barretti</name>
    <name type="common">Barrett's horny sponge</name>
    <dbReference type="NCBI Taxonomy" id="519541"/>
    <lineage>
        <taxon>Eukaryota</taxon>
        <taxon>Metazoa</taxon>
        <taxon>Porifera</taxon>
        <taxon>Demospongiae</taxon>
        <taxon>Heteroscleromorpha</taxon>
        <taxon>Tetractinellida</taxon>
        <taxon>Astrophorina</taxon>
        <taxon>Geodiidae</taxon>
        <taxon>Geodia</taxon>
    </lineage>
</organism>
<evidence type="ECO:0000256" key="12">
    <source>
        <dbReference type="SAM" id="MobiDB-lite"/>
    </source>
</evidence>
<evidence type="ECO:0000256" key="2">
    <source>
        <dbReference type="ARBA" id="ARBA00022448"/>
    </source>
</evidence>
<comment type="caution">
    <text evidence="13">The sequence shown here is derived from an EMBL/GenBank/DDBJ whole genome shotgun (WGS) entry which is preliminary data.</text>
</comment>
<feature type="repeat" description="WD" evidence="11">
    <location>
        <begin position="56"/>
        <end position="79"/>
    </location>
</feature>
<reference evidence="13" key="1">
    <citation type="submission" date="2023-03" db="EMBL/GenBank/DDBJ databases">
        <authorList>
            <person name="Steffen K."/>
            <person name="Cardenas P."/>
        </authorList>
    </citation>
    <scope>NUCLEOTIDE SEQUENCE</scope>
</reference>
<dbReference type="GO" id="GO:0005085">
    <property type="term" value="F:guanyl-nucleotide exchange factor activity"/>
    <property type="evidence" value="ECO:0007669"/>
    <property type="project" value="InterPro"/>
</dbReference>
<dbReference type="InterPro" id="IPR015943">
    <property type="entry name" value="WD40/YVTN_repeat-like_dom_sf"/>
</dbReference>
<feature type="region of interest" description="Disordered" evidence="12">
    <location>
        <begin position="1"/>
        <end position="31"/>
    </location>
</feature>
<comment type="subcellular location">
    <subcellularLocation>
        <location evidence="1">Endoplasmic reticulum membrane</location>
        <topology evidence="1">Single-pass membrane protein</topology>
    </subcellularLocation>
</comment>
<dbReference type="Pfam" id="PF00400">
    <property type="entry name" value="WD40"/>
    <property type="match status" value="1"/>
</dbReference>
<evidence type="ECO:0000256" key="4">
    <source>
        <dbReference type="ARBA" id="ARBA00022692"/>
    </source>
</evidence>
<keyword evidence="2" id="KW-0813">Transport</keyword>
<evidence type="ECO:0000256" key="10">
    <source>
        <dbReference type="ARBA" id="ARBA00023136"/>
    </source>
</evidence>
<evidence type="ECO:0000256" key="11">
    <source>
        <dbReference type="PROSITE-ProRule" id="PRU00221"/>
    </source>
</evidence>